<dbReference type="EMBL" id="NPMS01000004">
    <property type="protein sequence ID" value="OZU88638.1"/>
    <property type="molecule type" value="Genomic_DNA"/>
</dbReference>
<evidence type="ECO:0000313" key="2">
    <source>
        <dbReference type="Proteomes" id="UP000216498"/>
    </source>
</evidence>
<name>A0A265N9F8_9BACI</name>
<organism evidence="1 2">
    <name type="scientific">Virgibacillus indicus</name>
    <dbReference type="NCBI Taxonomy" id="2024554"/>
    <lineage>
        <taxon>Bacteria</taxon>
        <taxon>Bacillati</taxon>
        <taxon>Bacillota</taxon>
        <taxon>Bacilli</taxon>
        <taxon>Bacillales</taxon>
        <taxon>Bacillaceae</taxon>
        <taxon>Virgibacillus</taxon>
    </lineage>
</organism>
<dbReference type="OrthoDB" id="3889159at2"/>
<dbReference type="InterPro" id="IPR048101">
    <property type="entry name" value="MobP2"/>
</dbReference>
<dbReference type="Pfam" id="PF18555">
    <property type="entry name" value="MobL"/>
    <property type="match status" value="1"/>
</dbReference>
<evidence type="ECO:0008006" key="3">
    <source>
        <dbReference type="Google" id="ProtNLM"/>
    </source>
</evidence>
<dbReference type="AlphaFoldDB" id="A0A265N9F8"/>
<dbReference type="Proteomes" id="UP000216498">
    <property type="component" value="Unassembled WGS sequence"/>
</dbReference>
<dbReference type="NCBIfam" id="NF041498">
    <property type="entry name" value="MobP2"/>
    <property type="match status" value="1"/>
</dbReference>
<gene>
    <name evidence="1" type="ORF">CIL03_10100</name>
</gene>
<dbReference type="InterPro" id="IPR041073">
    <property type="entry name" value="MobL"/>
</dbReference>
<proteinExistence type="predicted"/>
<evidence type="ECO:0000313" key="1">
    <source>
        <dbReference type="EMBL" id="OZU88638.1"/>
    </source>
</evidence>
<comment type="caution">
    <text evidence="1">The sequence shown here is derived from an EMBL/GenBank/DDBJ whole genome shotgun (WGS) entry which is preliminary data.</text>
</comment>
<keyword evidence="2" id="KW-1185">Reference proteome</keyword>
<reference evidence="1 2" key="1">
    <citation type="submission" date="2017-08" db="EMBL/GenBank/DDBJ databases">
        <title>Virgibacillus indicus sp. nov. and Virgibacillus profoundi sp. nov, two moderately halophilic bacteria isolated from marine sediment by using the Microfluidic Streak Plate.</title>
        <authorList>
            <person name="Xu B."/>
            <person name="Hu B."/>
            <person name="Wang J."/>
            <person name="Zhu Y."/>
            <person name="Huang L."/>
            <person name="Du W."/>
            <person name="Huang Y."/>
        </authorList>
    </citation>
    <scope>NUCLEOTIDE SEQUENCE [LARGE SCALE GENOMIC DNA]</scope>
    <source>
        <strain evidence="1 2">IO3-P2-C2</strain>
    </source>
</reference>
<accession>A0A265N9F8</accession>
<dbReference type="RefSeq" id="WP_094885734.1">
    <property type="nucleotide sequence ID" value="NZ_NPMS01000004.1"/>
</dbReference>
<protein>
    <recommendedName>
        <fullName evidence="3">Relaxase</fullName>
    </recommendedName>
</protein>
<sequence>MSPAVVLRSKFVTPGSSTFNNYISYMDREDAKQNVKIDASSDKENDFDVFYNFMDYMDDDDKQGELFTSSKDKLDDIEKLKVKEQFQLAQQNESPMWQDVISFDNEWLAKQGLYNPINATVDESKMRSVTRETMRTMLHEEGMQQSAIWTASLHYNTDNIHVHVATIEPYPTRERMQVSDRESNTWHEEYRAKRKPKTLDKMKSKVANVILDRTNERNKIDELLRGTILQKKENNISLYNFRKTDKLFQEAMSSLPDERKQWRYGYQSVNAARPYIDEITEIYLEQFHPEEIHELKAKLDEEVYVIKEMYGEGSDYQKYKETKLDDLKKRMGNAILTEMRAVDKEERVSVFKQKIAMRELHVLGKENQKSFFQRYHAKRNHNLHVSVIRLKQAMRKTFHDYKRERDMDEFDRMMDR</sequence>